<gene>
    <name evidence="4" type="ORF">SAMN05192585_10920</name>
</gene>
<feature type="domain" description="Peptidase M56" evidence="3">
    <location>
        <begin position="7"/>
        <end position="279"/>
    </location>
</feature>
<evidence type="ECO:0000313" key="5">
    <source>
        <dbReference type="Proteomes" id="UP000199182"/>
    </source>
</evidence>
<dbReference type="RefSeq" id="WP_092638897.1">
    <property type="nucleotide sequence ID" value="NZ_FNID01000009.1"/>
</dbReference>
<sequence>MTALFNTVLSMSLTAGYAAFGVLLIRLLLKKAPKVFSYALWAVVWFRLVCPVSFESMFSLIPSGIPKASQAISKPSFINSTVINPALSTELVYQQTFSPQFSPIMHTPPTWREVLAVVWLAGVFLLLCYSAVSYLRLRHRLATAVRVRDNLYETDRIQTAFVMGFIRPKIYLPAGVSPNELDYILKHEKVHLKRVDHLIKPIAFLAVCVHWFNPLVWVCWYLMCRDMEMSCDESVIKRLGGDIKKDYSGSLLTFSERQSGLFTPLAFGETGVKARIKNILSYKKPAFWVLILCVAAVAAVTVGFMANPRTAFDLEKAEASAKQFTTQETDLVKIGEQAAMHYYSAFMGENIPEEHRITELSVTNVRLVAGDAAEFCVSINIDFTTPTAQTYFTRSNGKSEPAKDGKGVRCYDRYMEFRVKSLGNSDYLITEVGTGGAAYGLAPVADNNEGIEQQSGTDNNQNPLTTAYLFDTKNPQYDANGSPIPLAQYNLSKEDSDGLYALMGNKEDWEALPEGEYPSLNLPRDISLQGTVMAGPVYEIFGDVNGKTLITFTKSLLLSKMPSEYYAPKEVYSKIKEYLQKLTPVQPQSKSEIIEQLEQEIADVEVSLSARSKELTNTQRKLQEVQTEQNKASSQNETIITELQKEQSRLVKEIKDLQSKIENKKKDLARAKQDKSLEDIAANQSK</sequence>
<organism evidence="4 5">
    <name type="scientific">Acetanaerobacterium elongatum</name>
    <dbReference type="NCBI Taxonomy" id="258515"/>
    <lineage>
        <taxon>Bacteria</taxon>
        <taxon>Bacillati</taxon>
        <taxon>Bacillota</taxon>
        <taxon>Clostridia</taxon>
        <taxon>Eubacteriales</taxon>
        <taxon>Oscillospiraceae</taxon>
        <taxon>Acetanaerobacterium</taxon>
    </lineage>
</organism>
<reference evidence="4 5" key="1">
    <citation type="submission" date="2016-10" db="EMBL/GenBank/DDBJ databases">
        <authorList>
            <person name="de Groot N.N."/>
        </authorList>
    </citation>
    <scope>NUCLEOTIDE SEQUENCE [LARGE SCALE GENOMIC DNA]</scope>
    <source>
        <strain evidence="4 5">CGMCC 1.5012</strain>
    </source>
</reference>
<dbReference type="AlphaFoldDB" id="A0A1G9XQW4"/>
<keyword evidence="2" id="KW-0472">Membrane</keyword>
<feature type="compositionally biased region" description="Basic and acidic residues" evidence="1">
    <location>
        <begin position="666"/>
        <end position="678"/>
    </location>
</feature>
<dbReference type="InterPro" id="IPR008756">
    <property type="entry name" value="Peptidase_M56"/>
</dbReference>
<evidence type="ECO:0000256" key="2">
    <source>
        <dbReference type="SAM" id="Phobius"/>
    </source>
</evidence>
<feature type="transmembrane region" description="Helical" evidence="2">
    <location>
        <begin position="202"/>
        <end position="223"/>
    </location>
</feature>
<keyword evidence="5" id="KW-1185">Reference proteome</keyword>
<feature type="region of interest" description="Disordered" evidence="1">
    <location>
        <begin position="666"/>
        <end position="686"/>
    </location>
</feature>
<dbReference type="PANTHER" id="PTHR34978">
    <property type="entry name" value="POSSIBLE SENSOR-TRANSDUCER PROTEIN BLAR"/>
    <property type="match status" value="1"/>
</dbReference>
<dbReference type="EMBL" id="FNID01000009">
    <property type="protein sequence ID" value="SDM99212.1"/>
    <property type="molecule type" value="Genomic_DNA"/>
</dbReference>
<feature type="transmembrane region" description="Helical" evidence="2">
    <location>
        <begin position="114"/>
        <end position="137"/>
    </location>
</feature>
<dbReference type="STRING" id="258515.SAMN05192585_10920"/>
<feature type="transmembrane region" description="Helical" evidence="2">
    <location>
        <begin position="286"/>
        <end position="306"/>
    </location>
</feature>
<protein>
    <submittedName>
        <fullName evidence="4">Signal transducer regulating beta-lactamase production, contains metallopeptidase domain</fullName>
    </submittedName>
</protein>
<dbReference type="PANTHER" id="PTHR34978:SF3">
    <property type="entry name" value="SLR0241 PROTEIN"/>
    <property type="match status" value="1"/>
</dbReference>
<evidence type="ECO:0000313" key="4">
    <source>
        <dbReference type="EMBL" id="SDM99212.1"/>
    </source>
</evidence>
<dbReference type="Proteomes" id="UP000199182">
    <property type="component" value="Unassembled WGS sequence"/>
</dbReference>
<keyword evidence="2" id="KW-0812">Transmembrane</keyword>
<keyword evidence="2" id="KW-1133">Transmembrane helix</keyword>
<dbReference type="InterPro" id="IPR052173">
    <property type="entry name" value="Beta-lactam_resp_regulator"/>
</dbReference>
<accession>A0A1G9XQW4</accession>
<evidence type="ECO:0000259" key="3">
    <source>
        <dbReference type="Pfam" id="PF05569"/>
    </source>
</evidence>
<feature type="transmembrane region" description="Helical" evidence="2">
    <location>
        <begin position="35"/>
        <end position="54"/>
    </location>
</feature>
<name>A0A1G9XQW4_9FIRM</name>
<proteinExistence type="predicted"/>
<evidence type="ECO:0000256" key="1">
    <source>
        <dbReference type="SAM" id="MobiDB-lite"/>
    </source>
</evidence>
<dbReference type="OrthoDB" id="9804799at2"/>
<feature type="transmembrane region" description="Helical" evidence="2">
    <location>
        <begin position="6"/>
        <end position="28"/>
    </location>
</feature>
<dbReference type="CDD" id="cd07341">
    <property type="entry name" value="M56_BlaR1_MecR1_like"/>
    <property type="match status" value="1"/>
</dbReference>
<dbReference type="Pfam" id="PF05569">
    <property type="entry name" value="Peptidase_M56"/>
    <property type="match status" value="1"/>
</dbReference>